<feature type="domain" description="BPL/LPL catalytic" evidence="3">
    <location>
        <begin position="369"/>
        <end position="568"/>
    </location>
</feature>
<dbReference type="GO" id="GO:0005737">
    <property type="term" value="C:cytoplasm"/>
    <property type="evidence" value="ECO:0007669"/>
    <property type="project" value="TreeGrafter"/>
</dbReference>
<dbReference type="Gene3D" id="3.40.50.880">
    <property type="match status" value="1"/>
</dbReference>
<dbReference type="EMBL" id="KV722364">
    <property type="protein sequence ID" value="OCH92771.1"/>
    <property type="molecule type" value="Genomic_DNA"/>
</dbReference>
<keyword evidence="5" id="KW-1185">Reference proteome</keyword>
<dbReference type="InterPro" id="IPR004143">
    <property type="entry name" value="BPL_LPL_catalytic"/>
</dbReference>
<comment type="similarity">
    <text evidence="1">Belongs to the biotin--protein ligase family.</text>
</comment>
<proteinExistence type="inferred from homology"/>
<evidence type="ECO:0000313" key="5">
    <source>
        <dbReference type="Proteomes" id="UP000250043"/>
    </source>
</evidence>
<reference evidence="4 5" key="1">
    <citation type="submission" date="2016-07" db="EMBL/GenBank/DDBJ databases">
        <title>Draft genome of the white-rot fungus Obba rivulosa 3A-2.</title>
        <authorList>
            <consortium name="DOE Joint Genome Institute"/>
            <person name="Miettinen O."/>
            <person name="Riley R."/>
            <person name="Acob R."/>
            <person name="Barry K."/>
            <person name="Cullen D."/>
            <person name="De Vries R."/>
            <person name="Hainaut M."/>
            <person name="Hatakka A."/>
            <person name="Henrissat B."/>
            <person name="Hilden K."/>
            <person name="Kuo R."/>
            <person name="Labutti K."/>
            <person name="Lipzen A."/>
            <person name="Makela M.R."/>
            <person name="Sandor L."/>
            <person name="Spatafora J.W."/>
            <person name="Grigoriev I.V."/>
            <person name="Hibbett D.S."/>
        </authorList>
    </citation>
    <scope>NUCLEOTIDE SEQUENCE [LARGE SCALE GENOMIC DNA]</scope>
    <source>
        <strain evidence="4 5">3A-2</strain>
    </source>
</reference>
<dbReference type="InterPro" id="IPR019197">
    <property type="entry name" value="Biotin-prot_ligase_N"/>
</dbReference>
<dbReference type="AlphaFoldDB" id="A0A8E2DMX2"/>
<protein>
    <submittedName>
        <fullName evidence="4">Class II aaRS and biotin synthetase</fullName>
    </submittedName>
</protein>
<name>A0A8E2DMX2_9APHY</name>
<dbReference type="PANTHER" id="PTHR12835:SF5">
    <property type="entry name" value="BIOTIN--PROTEIN LIGASE"/>
    <property type="match status" value="1"/>
</dbReference>
<sequence>MNVLVYSGPEVLDTSTQSLQSLRSLLVPNYAIQTINFQSLASQPWAANCAMLVLPACRSALVPTPPFASAIKSYVERGGALLALGASARRQARQPFAGETLEARMARMNVGASSASALRFSDRTSGTLDVTLPGHGEGSYRVDIVEAQDGSTMSAMLSGKAEIVEIEGWKGAEVLGRYGDRGSKEVAGVCCPVGEGKVVFWSALADHSLTEEPVKSILARPDSQVPQQELITAEAQRLKLLRTSFASLGLRLPSDDRSLSRPLPQFLTGTPLKSKIIERITAALSATDLENGPHVLQDSNDTFHFHAASEGRKLLEEARTPSDAPSDSSIWQPKHIIVCTGGNLPSKDDTPLFDISKYYAELDEARHKHVGPTCTGSWGVGEALLYGEVVTSTQTMLDKNPRFMSLLPTPFLSLATHQLAGRGRGGNVWISPAGCLQFSLLLYVPMQTLPTYRVVFVQYLFGLVVVEACRDAGVLGKLGGKVRLKWPNDIYVVLDDGEKRKIGGVLVNTSFNGGSVEVIIGCGLNVLNPPPTTSLQQLVPPDVDIRLSMERTAAVIMAKFEEMWNTFLINRGSFAPFMDLYLERWLHSDQLVTLTTTNPPQQVRVVGITPNHGLLRTMPERGGWSGGNGGEFIDLQPDGNSFDLMAGLIKTKS</sequence>
<dbReference type="GO" id="GO:0004077">
    <property type="term" value="F:biotin--[biotin carboxyl-carrier protein] ligase activity"/>
    <property type="evidence" value="ECO:0007669"/>
    <property type="project" value="InterPro"/>
</dbReference>
<dbReference type="SUPFAM" id="SSF55681">
    <property type="entry name" value="Class II aaRS and biotin synthetases"/>
    <property type="match status" value="1"/>
</dbReference>
<gene>
    <name evidence="4" type="ORF">OBBRIDRAFT_790930</name>
</gene>
<dbReference type="CDD" id="cd16442">
    <property type="entry name" value="BPL"/>
    <property type="match status" value="1"/>
</dbReference>
<dbReference type="PROSITE" id="PS51733">
    <property type="entry name" value="BPL_LPL_CATALYTIC"/>
    <property type="match status" value="1"/>
</dbReference>
<dbReference type="PANTHER" id="PTHR12835">
    <property type="entry name" value="BIOTIN PROTEIN LIGASE"/>
    <property type="match status" value="1"/>
</dbReference>
<evidence type="ECO:0000256" key="1">
    <source>
        <dbReference type="ARBA" id="ARBA00009934"/>
    </source>
</evidence>
<evidence type="ECO:0000313" key="4">
    <source>
        <dbReference type="EMBL" id="OCH92771.1"/>
    </source>
</evidence>
<dbReference type="InterPro" id="IPR029062">
    <property type="entry name" value="Class_I_gatase-like"/>
</dbReference>
<dbReference type="OrthoDB" id="10250105at2759"/>
<dbReference type="InterPro" id="IPR004408">
    <property type="entry name" value="Biotin_CoA_COase_ligase"/>
</dbReference>
<dbReference type="Pfam" id="PF09825">
    <property type="entry name" value="BPL_N"/>
    <property type="match status" value="1"/>
</dbReference>
<dbReference type="Gene3D" id="3.30.930.10">
    <property type="entry name" value="Bira Bifunctional Protein, Domain 2"/>
    <property type="match status" value="1"/>
</dbReference>
<keyword evidence="2" id="KW-0436">Ligase</keyword>
<dbReference type="InterPro" id="IPR045864">
    <property type="entry name" value="aa-tRNA-synth_II/BPL/LPL"/>
</dbReference>
<accession>A0A8E2DMX2</accession>
<evidence type="ECO:0000256" key="2">
    <source>
        <dbReference type="ARBA" id="ARBA00022598"/>
    </source>
</evidence>
<dbReference type="Pfam" id="PF03099">
    <property type="entry name" value="BPL_LplA_LipB"/>
    <property type="match status" value="1"/>
</dbReference>
<dbReference type="Proteomes" id="UP000250043">
    <property type="component" value="Unassembled WGS sequence"/>
</dbReference>
<organism evidence="4 5">
    <name type="scientific">Obba rivulosa</name>
    <dbReference type="NCBI Taxonomy" id="1052685"/>
    <lineage>
        <taxon>Eukaryota</taxon>
        <taxon>Fungi</taxon>
        <taxon>Dikarya</taxon>
        <taxon>Basidiomycota</taxon>
        <taxon>Agaricomycotina</taxon>
        <taxon>Agaricomycetes</taxon>
        <taxon>Polyporales</taxon>
        <taxon>Gelatoporiaceae</taxon>
        <taxon>Obba</taxon>
    </lineage>
</organism>
<dbReference type="NCBIfam" id="TIGR00121">
    <property type="entry name" value="birA_ligase"/>
    <property type="match status" value="1"/>
</dbReference>
<evidence type="ECO:0000259" key="3">
    <source>
        <dbReference type="PROSITE" id="PS51733"/>
    </source>
</evidence>